<organism evidence="1 2">
    <name type="scientific">Atta colombica</name>
    <dbReference type="NCBI Taxonomy" id="520822"/>
    <lineage>
        <taxon>Eukaryota</taxon>
        <taxon>Metazoa</taxon>
        <taxon>Ecdysozoa</taxon>
        <taxon>Arthropoda</taxon>
        <taxon>Hexapoda</taxon>
        <taxon>Insecta</taxon>
        <taxon>Pterygota</taxon>
        <taxon>Neoptera</taxon>
        <taxon>Endopterygota</taxon>
        <taxon>Hymenoptera</taxon>
        <taxon>Apocrita</taxon>
        <taxon>Aculeata</taxon>
        <taxon>Formicoidea</taxon>
        <taxon>Formicidae</taxon>
        <taxon>Myrmicinae</taxon>
        <taxon>Atta</taxon>
    </lineage>
</organism>
<sequence>MRVLCTGNRVSKHERTHRVSCFGELSRECLPNENGVCFRSGRGTHDFRRMFRRHLPYDLPQTIIVQTPLNTRPTLCTCKICFSPI</sequence>
<dbReference type="AlphaFoldDB" id="A0A195BK85"/>
<name>A0A195BK85_9HYME</name>
<proteinExistence type="predicted"/>
<dbReference type="EMBL" id="KQ976450">
    <property type="protein sequence ID" value="KYM85680.1"/>
    <property type="molecule type" value="Genomic_DNA"/>
</dbReference>
<keyword evidence="2" id="KW-1185">Reference proteome</keyword>
<reference evidence="1 2" key="1">
    <citation type="submission" date="2015-09" db="EMBL/GenBank/DDBJ databases">
        <title>Atta colombica WGS genome.</title>
        <authorList>
            <person name="Nygaard S."/>
            <person name="Hu H."/>
            <person name="Boomsma J."/>
            <person name="Zhang G."/>
        </authorList>
    </citation>
    <scope>NUCLEOTIDE SEQUENCE [LARGE SCALE GENOMIC DNA]</scope>
    <source>
        <strain evidence="1">Treedump-2</strain>
        <tissue evidence="1">Whole body</tissue>
    </source>
</reference>
<accession>A0A195BK85</accession>
<evidence type="ECO:0000313" key="2">
    <source>
        <dbReference type="Proteomes" id="UP000078540"/>
    </source>
</evidence>
<evidence type="ECO:0000313" key="1">
    <source>
        <dbReference type="EMBL" id="KYM85680.1"/>
    </source>
</evidence>
<gene>
    <name evidence="1" type="ORF">ALC53_04461</name>
</gene>
<dbReference type="Proteomes" id="UP000078540">
    <property type="component" value="Unassembled WGS sequence"/>
</dbReference>
<protein>
    <submittedName>
        <fullName evidence="1">Uncharacterized protein</fullName>
    </submittedName>
</protein>